<dbReference type="RefSeq" id="WP_038089900.1">
    <property type="nucleotide sequence ID" value="NZ_JHEG04000001.1"/>
</dbReference>
<feature type="repeat" description="TPR" evidence="3">
    <location>
        <begin position="96"/>
        <end position="129"/>
    </location>
</feature>
<dbReference type="PROSITE" id="PS50293">
    <property type="entry name" value="TPR_REGION"/>
    <property type="match status" value="1"/>
</dbReference>
<dbReference type="PROSITE" id="PS50005">
    <property type="entry name" value="TPR"/>
    <property type="match status" value="2"/>
</dbReference>
<reference evidence="4" key="2">
    <citation type="submission" date="2019-11" db="EMBL/GenBank/DDBJ databases">
        <title>Improved Assembly of Tolypothrix boutellei genome.</title>
        <authorList>
            <person name="Sarangi A.N."/>
            <person name="Mukherjee M."/>
            <person name="Ghosh S."/>
            <person name="Singh D."/>
            <person name="Das A."/>
            <person name="Kant S."/>
            <person name="Prusty A."/>
            <person name="Tripathy S."/>
        </authorList>
    </citation>
    <scope>NUCLEOTIDE SEQUENCE</scope>
    <source>
        <strain evidence="4">VB521301</strain>
    </source>
</reference>
<dbReference type="SMART" id="SM00028">
    <property type="entry name" value="TPR"/>
    <property type="match status" value="4"/>
</dbReference>
<dbReference type="Proteomes" id="UP000029738">
    <property type="component" value="Unassembled WGS sequence"/>
</dbReference>
<dbReference type="PANTHER" id="PTHR44943">
    <property type="entry name" value="CELLULOSE SYNTHASE OPERON PROTEIN C"/>
    <property type="match status" value="1"/>
</dbReference>
<dbReference type="AlphaFoldDB" id="A0A8S9T9P5"/>
<name>A0A8S9T9P5_9CYAN</name>
<keyword evidence="5" id="KW-1185">Reference proteome</keyword>
<feature type="repeat" description="TPR" evidence="3">
    <location>
        <begin position="130"/>
        <end position="163"/>
    </location>
</feature>
<dbReference type="InterPro" id="IPR051685">
    <property type="entry name" value="Ycf3/AcsC/BcsC/TPR_MFPF"/>
</dbReference>
<dbReference type="EMBL" id="JHEG04000001">
    <property type="protein sequence ID" value="KAF3888352.1"/>
    <property type="molecule type" value="Genomic_DNA"/>
</dbReference>
<dbReference type="Gene3D" id="1.25.40.10">
    <property type="entry name" value="Tetratricopeptide repeat domain"/>
    <property type="match status" value="2"/>
</dbReference>
<dbReference type="Pfam" id="PF13174">
    <property type="entry name" value="TPR_6"/>
    <property type="match status" value="1"/>
</dbReference>
<accession>A0A8S9T9P5</accession>
<evidence type="ECO:0000256" key="2">
    <source>
        <dbReference type="ARBA" id="ARBA00022803"/>
    </source>
</evidence>
<dbReference type="Pfam" id="PF13181">
    <property type="entry name" value="TPR_8"/>
    <property type="match status" value="1"/>
</dbReference>
<dbReference type="Pfam" id="PF13432">
    <property type="entry name" value="TPR_16"/>
    <property type="match status" value="1"/>
</dbReference>
<dbReference type="InterPro" id="IPR019734">
    <property type="entry name" value="TPR_rpt"/>
</dbReference>
<evidence type="ECO:0000256" key="3">
    <source>
        <dbReference type="PROSITE-ProRule" id="PRU00339"/>
    </source>
</evidence>
<keyword evidence="1" id="KW-0677">Repeat</keyword>
<reference evidence="4" key="1">
    <citation type="journal article" date="2015" name="Genome Announc.">
        <title>Draft Genome Sequence of Tolypothrix boutellei Strain VB521301.</title>
        <authorList>
            <person name="Chandrababunaidu M.M."/>
            <person name="Singh D."/>
            <person name="Sen D."/>
            <person name="Bhan S."/>
            <person name="Das S."/>
            <person name="Gupta A."/>
            <person name="Adhikary S.P."/>
            <person name="Tripathy S."/>
        </authorList>
    </citation>
    <scope>NUCLEOTIDE SEQUENCE</scope>
    <source>
        <strain evidence="4">VB521301</strain>
    </source>
</reference>
<gene>
    <name evidence="4" type="ORF">DA73_0400024810</name>
</gene>
<evidence type="ECO:0000256" key="1">
    <source>
        <dbReference type="ARBA" id="ARBA00022737"/>
    </source>
</evidence>
<dbReference type="PANTHER" id="PTHR44943:SF4">
    <property type="entry name" value="TPR REPEAT-CONTAINING PROTEIN MJ0798"/>
    <property type="match status" value="1"/>
</dbReference>
<keyword evidence="2 3" id="KW-0802">TPR repeat</keyword>
<comment type="caution">
    <text evidence="4">The sequence shown here is derived from an EMBL/GenBank/DDBJ whole genome shotgun (WGS) entry which is preliminary data.</text>
</comment>
<proteinExistence type="predicted"/>
<protein>
    <submittedName>
        <fullName evidence="4">Tetratricopeptide repeat protein</fullName>
    </submittedName>
</protein>
<dbReference type="InterPro" id="IPR011990">
    <property type="entry name" value="TPR-like_helical_dom_sf"/>
</dbReference>
<sequence length="222" mass="25203">MKSKNLNKLVSFHVSSYLMLGILTVTNSSQMVVAKVSHFTIDKQHTREQRLAQFSDTTQQERSQLVQVANTLFNQGDLKGAEENLRKLVKKYPDYSFGYYQLGNVLFRQGKKEDAIKEYEKAIQKNSKYALAHNALGSVFASQQRWDEAITAYQKALAINPDYGDALTNIAQALWEQGKRNEAIASLEKALNIFKSQDRPEKIRQIEQILKELKAGDDPSVS</sequence>
<dbReference type="SUPFAM" id="SSF48452">
    <property type="entry name" value="TPR-like"/>
    <property type="match status" value="1"/>
</dbReference>
<organism evidence="4 5">
    <name type="scientific">Tolypothrix bouteillei VB521301</name>
    <dbReference type="NCBI Taxonomy" id="1479485"/>
    <lineage>
        <taxon>Bacteria</taxon>
        <taxon>Bacillati</taxon>
        <taxon>Cyanobacteriota</taxon>
        <taxon>Cyanophyceae</taxon>
        <taxon>Nostocales</taxon>
        <taxon>Tolypothrichaceae</taxon>
        <taxon>Tolypothrix</taxon>
    </lineage>
</organism>
<evidence type="ECO:0000313" key="5">
    <source>
        <dbReference type="Proteomes" id="UP000029738"/>
    </source>
</evidence>
<evidence type="ECO:0000313" key="4">
    <source>
        <dbReference type="EMBL" id="KAF3888352.1"/>
    </source>
</evidence>